<keyword evidence="3" id="KW-1185">Reference proteome</keyword>
<dbReference type="Proteomes" id="UP001379444">
    <property type="component" value="Chromosome"/>
</dbReference>
<proteinExistence type="predicted"/>
<reference evidence="2 3" key="1">
    <citation type="journal article" date="2024" name="Front. Plant Sci.">
        <title>Comprehensive phenomic and genomic studies of the species, Pectobacterium cacticida and proposal for reclassification as Alcorniella cacticida comb. nov.</title>
        <authorList>
            <person name="Jonca J."/>
            <person name="Pirhonen M."/>
            <person name="Waleron M.M."/>
            <person name="Gawor J."/>
            <person name="Mrozik A."/>
            <person name="Smoktunowicz M."/>
            <person name="Waleron K."/>
            <person name="Waleron M."/>
        </authorList>
    </citation>
    <scope>NUCLEOTIDE SEQUENCE [LARGE SCALE GENOMIC DNA]</scope>
    <source>
        <strain evidence="2 3">DPMP6</strain>
    </source>
</reference>
<evidence type="ECO:0000313" key="3">
    <source>
        <dbReference type="Proteomes" id="UP001379444"/>
    </source>
</evidence>
<feature type="compositionally biased region" description="Acidic residues" evidence="1">
    <location>
        <begin position="193"/>
        <end position="212"/>
    </location>
</feature>
<evidence type="ECO:0008006" key="4">
    <source>
        <dbReference type="Google" id="ProtNLM"/>
    </source>
</evidence>
<evidence type="ECO:0000256" key="1">
    <source>
        <dbReference type="SAM" id="MobiDB-lite"/>
    </source>
</evidence>
<dbReference type="EMBL" id="CP125967">
    <property type="protein sequence ID" value="WWO37644.1"/>
    <property type="molecule type" value="Genomic_DNA"/>
</dbReference>
<accession>A0ABZ2G788</accession>
<sequence length="395" mass="46329">MAHSKLIKKKATNKTKKKQQPITPLEKFQHFWATIEKYQRQLVKLQQDQEALYARFQQDVLPLEHQYIQSVFDKTERLLSFADKKSLSKNQRETLFEWIEEELSRLQSYPFNSQLDMTPLVDRFISVASQYTPPPSNEDIAQFREALDTKFDFSYAFSDDEISEMIRNPDKLQAALEQLSQEWHSRNQQDSAFDAEEDDDDWQESEYAETDGEESKRTAASTDGNLLDTKHITLLYRRIAKALHPDREQDPAEKEKKHHLMTMLSKAKQEHDIWTLLTLYHQYVDASFAFDESTIPSINTLLESRVNTLKNALADQKHDPSLPGMVWQEMGAATAKTREKKIAEHQRYLRESTAIELAQTQSLRSLAVLKQYLAERNEDDNMDFLMDLFDQDYRF</sequence>
<protein>
    <recommendedName>
        <fullName evidence="4">Molecular chaperone DnaJ</fullName>
    </recommendedName>
</protein>
<dbReference type="RefSeq" id="WP_264498292.1">
    <property type="nucleotide sequence ID" value="NZ_CP109947.1"/>
</dbReference>
<feature type="region of interest" description="Disordered" evidence="1">
    <location>
        <begin position="181"/>
        <end position="223"/>
    </location>
</feature>
<organism evidence="2 3">
    <name type="scientific">Pectobacterium cacticida</name>
    <dbReference type="NCBI Taxonomy" id="69221"/>
    <lineage>
        <taxon>Bacteria</taxon>
        <taxon>Pseudomonadati</taxon>
        <taxon>Pseudomonadota</taxon>
        <taxon>Gammaproteobacteria</taxon>
        <taxon>Enterobacterales</taxon>
        <taxon>Pectobacteriaceae</taxon>
        <taxon>Pectobacterium</taxon>
    </lineage>
</organism>
<name>A0ABZ2G788_9GAMM</name>
<feature type="region of interest" description="Disordered" evidence="1">
    <location>
        <begin position="1"/>
        <end position="22"/>
    </location>
</feature>
<gene>
    <name evidence="2" type="ORF">QNA12_13935</name>
</gene>
<evidence type="ECO:0000313" key="2">
    <source>
        <dbReference type="EMBL" id="WWO37644.1"/>
    </source>
</evidence>
<feature type="compositionally biased region" description="Basic residues" evidence="1">
    <location>
        <begin position="1"/>
        <end position="19"/>
    </location>
</feature>